<feature type="transmembrane region" description="Helical" evidence="1">
    <location>
        <begin position="147"/>
        <end position="165"/>
    </location>
</feature>
<keyword evidence="1" id="KW-0472">Membrane</keyword>
<reference evidence="2 3" key="1">
    <citation type="journal article" date="2019" name="Sci. Rep.">
        <title>Orb-weaving spider Araneus ventricosus genome elucidates the spidroin gene catalogue.</title>
        <authorList>
            <person name="Kono N."/>
            <person name="Nakamura H."/>
            <person name="Ohtoshi R."/>
            <person name="Moran D.A.P."/>
            <person name="Shinohara A."/>
            <person name="Yoshida Y."/>
            <person name="Fujiwara M."/>
            <person name="Mori M."/>
            <person name="Tomita M."/>
            <person name="Arakawa K."/>
        </authorList>
    </citation>
    <scope>NUCLEOTIDE SEQUENCE [LARGE SCALE GENOMIC DNA]</scope>
</reference>
<organism evidence="2 3">
    <name type="scientific">Araneus ventricosus</name>
    <name type="common">Orbweaver spider</name>
    <name type="synonym">Epeira ventricosa</name>
    <dbReference type="NCBI Taxonomy" id="182803"/>
    <lineage>
        <taxon>Eukaryota</taxon>
        <taxon>Metazoa</taxon>
        <taxon>Ecdysozoa</taxon>
        <taxon>Arthropoda</taxon>
        <taxon>Chelicerata</taxon>
        <taxon>Arachnida</taxon>
        <taxon>Araneae</taxon>
        <taxon>Araneomorphae</taxon>
        <taxon>Entelegynae</taxon>
        <taxon>Araneoidea</taxon>
        <taxon>Araneidae</taxon>
        <taxon>Araneus</taxon>
    </lineage>
</organism>
<dbReference type="EMBL" id="BGPR01001972">
    <property type="protein sequence ID" value="GBM65310.1"/>
    <property type="molecule type" value="Genomic_DNA"/>
</dbReference>
<dbReference type="OrthoDB" id="6463705at2759"/>
<feature type="transmembrane region" description="Helical" evidence="1">
    <location>
        <begin position="69"/>
        <end position="94"/>
    </location>
</feature>
<protein>
    <recommendedName>
        <fullName evidence="4">Gustatory receptor</fullName>
    </recommendedName>
</protein>
<feature type="transmembrane region" description="Helical" evidence="1">
    <location>
        <begin position="172"/>
        <end position="191"/>
    </location>
</feature>
<sequence length="402" mass="46117">MERINLNVISVSKPVKLRKRGKKFRKNFCSQVRSCSKWYLKYAREPNALLNLLKWAGLMDETNKSVRRVLLPTVTALFILVTLDSIVISVLGAIENPEYQLLDLHMSNYIFGLSTWIVLIQRKKFVSTLLRMHHEIRPYVEKKATDTFTYLISFLPFISTVMFVCTKDRAGITAFLAYGYPVTTPHIQILVVLFKSIIYNILYPIFPNLIIFLLCMLCHRVSRQIRDLTSEVSKFSPEEFSISKQTAVVNYKRKIDEFLGILQKVFSLPSFLLCAANFISCCTHVGWFVWIYTNNEDWAMEISYIFIFINSTASLLAFLWTAGGLPLDMEALVNEFCKKLQCRLIHRGKADEIDLGKGLNEEPSFVLSGCGIVYFRRSTILSLIASIITYTLLLLNTVHHGA</sequence>
<evidence type="ECO:0008006" key="4">
    <source>
        <dbReference type="Google" id="ProtNLM"/>
    </source>
</evidence>
<evidence type="ECO:0000313" key="3">
    <source>
        <dbReference type="Proteomes" id="UP000499080"/>
    </source>
</evidence>
<gene>
    <name evidence="2" type="ORF">AVEN_89682_1</name>
</gene>
<dbReference type="Proteomes" id="UP000499080">
    <property type="component" value="Unassembled WGS sequence"/>
</dbReference>
<accession>A0A4Y2HJ58</accession>
<keyword evidence="1" id="KW-0812">Transmembrane</keyword>
<feature type="transmembrane region" description="Helical" evidence="1">
    <location>
        <begin position="302"/>
        <end position="322"/>
    </location>
</feature>
<evidence type="ECO:0000256" key="1">
    <source>
        <dbReference type="SAM" id="Phobius"/>
    </source>
</evidence>
<proteinExistence type="predicted"/>
<name>A0A4Y2HJ58_ARAVE</name>
<feature type="transmembrane region" description="Helical" evidence="1">
    <location>
        <begin position="197"/>
        <end position="218"/>
    </location>
</feature>
<dbReference type="AlphaFoldDB" id="A0A4Y2HJ58"/>
<keyword evidence="1" id="KW-1133">Transmembrane helix</keyword>
<keyword evidence="3" id="KW-1185">Reference proteome</keyword>
<evidence type="ECO:0000313" key="2">
    <source>
        <dbReference type="EMBL" id="GBM65310.1"/>
    </source>
</evidence>
<comment type="caution">
    <text evidence="2">The sequence shown here is derived from an EMBL/GenBank/DDBJ whole genome shotgun (WGS) entry which is preliminary data.</text>
</comment>
<feature type="transmembrane region" description="Helical" evidence="1">
    <location>
        <begin position="380"/>
        <end position="399"/>
    </location>
</feature>
<feature type="transmembrane region" description="Helical" evidence="1">
    <location>
        <begin position="271"/>
        <end position="290"/>
    </location>
</feature>